<dbReference type="GO" id="GO:0046332">
    <property type="term" value="F:SMAD binding"/>
    <property type="evidence" value="ECO:0007669"/>
    <property type="project" value="InterPro"/>
</dbReference>
<name>A0AAD4QY02_9BILA</name>
<dbReference type="GO" id="GO:0005737">
    <property type="term" value="C:cytoplasm"/>
    <property type="evidence" value="ECO:0007669"/>
    <property type="project" value="TreeGrafter"/>
</dbReference>
<evidence type="ECO:0000256" key="1">
    <source>
        <dbReference type="ARBA" id="ARBA00009513"/>
    </source>
</evidence>
<dbReference type="Pfam" id="PF08782">
    <property type="entry name" value="c-SKI_SMAD_bind"/>
    <property type="match status" value="1"/>
</dbReference>
<dbReference type="PANTHER" id="PTHR10005:SF25">
    <property type="entry name" value="SNO ONCOGENE, ISOFORM B"/>
    <property type="match status" value="1"/>
</dbReference>
<protein>
    <submittedName>
        <fullName evidence="3">C-SKI smad4 binding domain-containing protein</fullName>
    </submittedName>
</protein>
<dbReference type="InterPro" id="IPR014890">
    <property type="entry name" value="c-SKI_SMAD4-bd_dom"/>
</dbReference>
<dbReference type="EMBL" id="JAKKPZ010000278">
    <property type="protein sequence ID" value="KAI1697250.1"/>
    <property type="molecule type" value="Genomic_DNA"/>
</dbReference>
<dbReference type="GO" id="GO:0000981">
    <property type="term" value="F:DNA-binding transcription factor activity, RNA polymerase II-specific"/>
    <property type="evidence" value="ECO:0007669"/>
    <property type="project" value="TreeGrafter"/>
</dbReference>
<sequence length="395" mass="45621">MSAHPFLWSFYLSFSNLLNPTFEARGIQAHLCSSLRQVRMFPPNLALRPSKPTRFLKGCWAWPVHFVDIRDPFRLYFHSSVSSKSCSRVAFLQPSLIWACHQSRAEKDPRKRPNRGRRRAMAMKRHKVQRVVLSRHLPVAFLGRRQRVVCDFQDGCAKRRITCRFRLFRVRRWSGRFWNVAQGEQDMVLASLKEYQTDAYSMELSMEESEKMPFNFGTSRTVKKDNAAPPFMLQADSKFSSLKSTRLLNQLIHCFVVGGECRLVFPQMIACILGDIPQRSIDETKSNAERLMAVFLVDGTAPPLTDEAEEGIEFIHESCTILCLPSRALIPESFCRHSHVDLSSKKQSHWGFDSSNWPFYLHLDSDVTETRPDASDCFINFVQTYRQHIEDNSGS</sequence>
<comment type="similarity">
    <text evidence="1">Belongs to the SKI family.</text>
</comment>
<feature type="domain" description="c-SKI SMAD4-binding" evidence="2">
    <location>
        <begin position="320"/>
        <end position="369"/>
    </location>
</feature>
<dbReference type="Gene3D" id="3.10.390.10">
    <property type="entry name" value="SAND domain-like"/>
    <property type="match status" value="1"/>
</dbReference>
<proteinExistence type="inferred from homology"/>
<dbReference type="GO" id="GO:0030514">
    <property type="term" value="P:negative regulation of BMP signaling pathway"/>
    <property type="evidence" value="ECO:0007669"/>
    <property type="project" value="TreeGrafter"/>
</dbReference>
<dbReference type="SUPFAM" id="SSF63763">
    <property type="entry name" value="SAND domain-like"/>
    <property type="match status" value="1"/>
</dbReference>
<dbReference type="AlphaFoldDB" id="A0AAD4QY02"/>
<dbReference type="InterPro" id="IPR023216">
    <property type="entry name" value="Tscrpt_reg_SKI_SnoN"/>
</dbReference>
<evidence type="ECO:0000313" key="4">
    <source>
        <dbReference type="Proteomes" id="UP001201812"/>
    </source>
</evidence>
<dbReference type="InterPro" id="IPR010919">
    <property type="entry name" value="SAND-like_dom_sf"/>
</dbReference>
<dbReference type="Proteomes" id="UP001201812">
    <property type="component" value="Unassembled WGS sequence"/>
</dbReference>
<keyword evidence="4" id="KW-1185">Reference proteome</keyword>
<comment type="caution">
    <text evidence="3">The sequence shown here is derived from an EMBL/GenBank/DDBJ whole genome shotgun (WGS) entry which is preliminary data.</text>
</comment>
<evidence type="ECO:0000313" key="3">
    <source>
        <dbReference type="EMBL" id="KAI1697250.1"/>
    </source>
</evidence>
<gene>
    <name evidence="3" type="ORF">DdX_18592</name>
</gene>
<evidence type="ECO:0000259" key="2">
    <source>
        <dbReference type="Pfam" id="PF08782"/>
    </source>
</evidence>
<dbReference type="PANTHER" id="PTHR10005">
    <property type="entry name" value="SKI ONCOGENE-RELATED"/>
    <property type="match status" value="1"/>
</dbReference>
<organism evidence="3 4">
    <name type="scientific">Ditylenchus destructor</name>
    <dbReference type="NCBI Taxonomy" id="166010"/>
    <lineage>
        <taxon>Eukaryota</taxon>
        <taxon>Metazoa</taxon>
        <taxon>Ecdysozoa</taxon>
        <taxon>Nematoda</taxon>
        <taxon>Chromadorea</taxon>
        <taxon>Rhabditida</taxon>
        <taxon>Tylenchina</taxon>
        <taxon>Tylenchomorpha</taxon>
        <taxon>Sphaerularioidea</taxon>
        <taxon>Anguinidae</taxon>
        <taxon>Anguininae</taxon>
        <taxon>Ditylenchus</taxon>
    </lineage>
</organism>
<reference evidence="3" key="1">
    <citation type="submission" date="2022-01" db="EMBL/GenBank/DDBJ databases">
        <title>Genome Sequence Resource for Two Populations of Ditylenchus destructor, the Migratory Endoparasitic Phytonematode.</title>
        <authorList>
            <person name="Zhang H."/>
            <person name="Lin R."/>
            <person name="Xie B."/>
        </authorList>
    </citation>
    <scope>NUCLEOTIDE SEQUENCE</scope>
    <source>
        <strain evidence="3">BazhouSP</strain>
    </source>
</reference>
<dbReference type="GO" id="GO:0005667">
    <property type="term" value="C:transcription regulator complex"/>
    <property type="evidence" value="ECO:0007669"/>
    <property type="project" value="TreeGrafter"/>
</dbReference>
<dbReference type="GO" id="GO:0005634">
    <property type="term" value="C:nucleus"/>
    <property type="evidence" value="ECO:0007669"/>
    <property type="project" value="TreeGrafter"/>
</dbReference>
<dbReference type="GO" id="GO:0000978">
    <property type="term" value="F:RNA polymerase II cis-regulatory region sequence-specific DNA binding"/>
    <property type="evidence" value="ECO:0007669"/>
    <property type="project" value="TreeGrafter"/>
</dbReference>
<accession>A0AAD4QY02</accession>